<dbReference type="InterPro" id="IPR011006">
    <property type="entry name" value="CheY-like_superfamily"/>
</dbReference>
<evidence type="ECO:0000256" key="2">
    <source>
        <dbReference type="PROSITE-ProRule" id="PRU00339"/>
    </source>
</evidence>
<dbReference type="PROSITE" id="PS50110">
    <property type="entry name" value="RESPONSE_REGULATORY"/>
    <property type="match status" value="1"/>
</dbReference>
<keyword evidence="2" id="KW-0802">TPR repeat</keyword>
<dbReference type="EMBL" id="PRLP01000122">
    <property type="protein sequence ID" value="PPC74865.1"/>
    <property type="molecule type" value="Genomic_DNA"/>
</dbReference>
<dbReference type="AlphaFoldDB" id="A0A2S5KJQ9"/>
<organism evidence="4 5">
    <name type="scientific">Proteobacteria bacterium 228</name>
    <dbReference type="NCBI Taxonomy" id="2083153"/>
    <lineage>
        <taxon>Bacteria</taxon>
        <taxon>Pseudomonadati</taxon>
        <taxon>Pseudomonadota</taxon>
    </lineage>
</organism>
<dbReference type="SUPFAM" id="SSF48452">
    <property type="entry name" value="TPR-like"/>
    <property type="match status" value="2"/>
</dbReference>
<gene>
    <name evidence="4" type="ORF">C4K68_22990</name>
</gene>
<dbReference type="Proteomes" id="UP000238196">
    <property type="component" value="Unassembled WGS sequence"/>
</dbReference>
<dbReference type="SMART" id="SM00448">
    <property type="entry name" value="REC"/>
    <property type="match status" value="1"/>
</dbReference>
<feature type="domain" description="Response regulatory" evidence="3">
    <location>
        <begin position="6"/>
        <end position="125"/>
    </location>
</feature>
<reference evidence="4 5" key="1">
    <citation type="submission" date="2018-02" db="EMBL/GenBank/DDBJ databases">
        <title>novel marine gammaproteobacteria from coastal saline agro ecosystem.</title>
        <authorList>
            <person name="Krishnan R."/>
            <person name="Ramesh Kumar N."/>
        </authorList>
    </citation>
    <scope>NUCLEOTIDE SEQUENCE [LARGE SCALE GENOMIC DNA]</scope>
    <source>
        <strain evidence="4 5">228</strain>
    </source>
</reference>
<dbReference type="GO" id="GO:0000160">
    <property type="term" value="P:phosphorelay signal transduction system"/>
    <property type="evidence" value="ECO:0007669"/>
    <property type="project" value="InterPro"/>
</dbReference>
<evidence type="ECO:0000259" key="3">
    <source>
        <dbReference type="PROSITE" id="PS50110"/>
    </source>
</evidence>
<proteinExistence type="predicted"/>
<comment type="caution">
    <text evidence="4">The sequence shown here is derived from an EMBL/GenBank/DDBJ whole genome shotgun (WGS) entry which is preliminary data.</text>
</comment>
<feature type="repeat" description="TPR" evidence="2">
    <location>
        <begin position="417"/>
        <end position="450"/>
    </location>
</feature>
<dbReference type="SMART" id="SM00028">
    <property type="entry name" value="TPR"/>
    <property type="match status" value="3"/>
</dbReference>
<comment type="caution">
    <text evidence="1">Lacks conserved residue(s) required for the propagation of feature annotation.</text>
</comment>
<sequence length="526" mass="60601">MLDKKKVLFVDSSGNMRFTMKSMLRSLGIDHLETLAPTAALLSHIQHQPYDFIIISHNDSDKVTGIQLLEEARYQGILPESTAWVLLVSDTSRDLIVHAIDSYPDDIITKPFSAQELKRRLDALDARQIALKPIWHQLRLQNVKEALNLCDHFEPANPYYCAAQLLKGRILMAHRRYFQAARVFSRVYTQYHRREAVIMQAFCLLQEREYDQALELLGELICQNPLLLAAYDMVIKIEMARGDYFKARYILQQTTTLSPYNVLRYQRLGYCAYLGQEWEIAEPALNKAINLGKGSVYESKGPFLQLVDVGRCKVESGTANWQEVEKEVDLALKKASRFFPKDPLLPAESAFMRGNFYRGAKQPKLAEKYHDEAQVLADEQGVQLDQLDIWQQPGETPMRWLQNVPSDPSILLTNPKIDTYLQHGCHAYESGHLGKAMQYFTQILREQPDHTDALLNAAQLYLEAIRDSSYQRDKRLQMARQFLRTVEKSRLEASQQERLDYLKQVADLQLEEYPQGSLGELLWEAV</sequence>
<dbReference type="InterPro" id="IPR001789">
    <property type="entry name" value="Sig_transdc_resp-reg_receiver"/>
</dbReference>
<accession>A0A2S5KJQ9</accession>
<evidence type="ECO:0000313" key="5">
    <source>
        <dbReference type="Proteomes" id="UP000238196"/>
    </source>
</evidence>
<dbReference type="SUPFAM" id="SSF52172">
    <property type="entry name" value="CheY-like"/>
    <property type="match status" value="1"/>
</dbReference>
<name>A0A2S5KJQ9_9PROT</name>
<protein>
    <recommendedName>
        <fullName evidence="3">Response regulatory domain-containing protein</fullName>
    </recommendedName>
</protein>
<dbReference type="Gene3D" id="1.25.40.10">
    <property type="entry name" value="Tetratricopeptide repeat domain"/>
    <property type="match status" value="2"/>
</dbReference>
<dbReference type="Pfam" id="PF00072">
    <property type="entry name" value="Response_reg"/>
    <property type="match status" value="1"/>
</dbReference>
<dbReference type="InterPro" id="IPR019734">
    <property type="entry name" value="TPR_rpt"/>
</dbReference>
<evidence type="ECO:0000313" key="4">
    <source>
        <dbReference type="EMBL" id="PPC74865.1"/>
    </source>
</evidence>
<dbReference type="InterPro" id="IPR011990">
    <property type="entry name" value="TPR-like_helical_dom_sf"/>
</dbReference>
<dbReference type="Gene3D" id="3.40.50.2300">
    <property type="match status" value="1"/>
</dbReference>
<dbReference type="PROSITE" id="PS50005">
    <property type="entry name" value="TPR"/>
    <property type="match status" value="1"/>
</dbReference>
<dbReference type="OrthoDB" id="7298659at2"/>
<evidence type="ECO:0000256" key="1">
    <source>
        <dbReference type="PROSITE-ProRule" id="PRU00169"/>
    </source>
</evidence>